<dbReference type="Pfam" id="PF01369">
    <property type="entry name" value="Sec7"/>
    <property type="match status" value="1"/>
</dbReference>
<evidence type="ECO:0000313" key="3">
    <source>
        <dbReference type="EMBL" id="KGK37213.1"/>
    </source>
</evidence>
<dbReference type="PANTHER" id="PTHR10663">
    <property type="entry name" value="GUANYL-NUCLEOTIDE EXCHANGE FACTOR"/>
    <property type="match status" value="1"/>
</dbReference>
<protein>
    <recommendedName>
        <fullName evidence="2">SEC7 domain-containing protein</fullName>
    </recommendedName>
</protein>
<dbReference type="InterPro" id="IPR035999">
    <property type="entry name" value="Sec7_dom_sf"/>
</dbReference>
<feature type="compositionally biased region" description="Basic and acidic residues" evidence="1">
    <location>
        <begin position="9"/>
        <end position="22"/>
    </location>
</feature>
<feature type="compositionally biased region" description="Low complexity" evidence="1">
    <location>
        <begin position="219"/>
        <end position="228"/>
    </location>
</feature>
<evidence type="ECO:0000259" key="2">
    <source>
        <dbReference type="PROSITE" id="PS50190"/>
    </source>
</evidence>
<dbReference type="Proteomes" id="UP000029867">
    <property type="component" value="Unassembled WGS sequence"/>
</dbReference>
<feature type="compositionally biased region" description="Basic and acidic residues" evidence="1">
    <location>
        <begin position="937"/>
        <end position="949"/>
    </location>
</feature>
<dbReference type="EMBL" id="JQFK01000041">
    <property type="protein sequence ID" value="KGK37213.1"/>
    <property type="molecule type" value="Genomic_DNA"/>
</dbReference>
<reference evidence="4" key="1">
    <citation type="journal article" date="2014" name="Microb. Cell Fact.">
        <title>Exploiting Issatchenkia orientalis SD108 for succinic acid production.</title>
        <authorList>
            <person name="Xiao H."/>
            <person name="Shao Z."/>
            <person name="Jiang Y."/>
            <person name="Dole S."/>
            <person name="Zhao H."/>
        </authorList>
    </citation>
    <scope>NUCLEOTIDE SEQUENCE [LARGE SCALE GENOMIC DNA]</scope>
    <source>
        <strain evidence="4">SD108</strain>
    </source>
</reference>
<feature type="region of interest" description="Disordered" evidence="1">
    <location>
        <begin position="218"/>
        <end position="245"/>
    </location>
</feature>
<dbReference type="PROSITE" id="PS50190">
    <property type="entry name" value="SEC7"/>
    <property type="match status" value="1"/>
</dbReference>
<dbReference type="eggNOG" id="KOG0929">
    <property type="taxonomic scope" value="Eukaryota"/>
</dbReference>
<feature type="compositionally biased region" description="Polar residues" evidence="1">
    <location>
        <begin position="162"/>
        <end position="179"/>
    </location>
</feature>
<feature type="compositionally biased region" description="Polar residues" evidence="1">
    <location>
        <begin position="376"/>
        <end position="390"/>
    </location>
</feature>
<feature type="region of interest" description="Disordered" evidence="1">
    <location>
        <begin position="264"/>
        <end position="305"/>
    </location>
</feature>
<sequence length="1318" mass="147630">MTLSSIANIKDHHLKEKSRLEASDGSTSHVEISITASSPTKPALIEDNYSVERSKDSDTELNHIINQCMNEPNVSMAKNDGATSNSSKFNKRYSKVTLRFKHSTKWIPTMKNKHSSQSLKELSSSSQPNFSNQAKQLNIPKPSKKISLNRNSLIPKRFSMNKSNSLNIQTQKPSAISTRSSKSSLNTLNFSLSSEQNFHNSNLPPSPAKSTNAAFLMKSTSPMPTSTSVKHSIPERADSNFSSSSNTFRRTAKSILFSEFASTEMDSPCSSDSENDGIDDAADRRDDGSEGYVNSDDENDNDMPVLRRSISYTDSDRRQVLSFILSSPPSKNSATPVGDYVSQTKSSRYSEYKASGTKTDVKDRKGAHTRSRSKTMDNSENPFNKSENSSTSILGSIANFVKINRSPSISSMKPIVKAASMDVELPSLSKDDEPEKYLEKIIEAYPLPLICEILSKENKDILKSTMQEYLKKFYDFSNEPLDFSLRKFLMLNNLPPETQQIDRVIYQFAKHYHSCNPHLGIDNETLYILTYSLIMVHTDKFNPNNKRKMTRFEFIHNVLDAIESNNDSIHAGSLQGFLGKELIGYLYDNITYTPLIKISPEQSVHAVEALKSNSPYPYPKSTFLGGSNPHKESEYRKLSISSSLSAASSTPLSNRTNSQQSLQIPTHSRRKSTAFLWSGGSNVIDPYDYIVKNSPEALSSLRLLNDNSSDINIGCKIPFLPARDTYDHKDDEIPSAEMIRKQLDDFGEALINEVDTVLLENIWRTATEDEIGFILKLPKGHGSYLLSTSAEPVSLNDNDGDEFYLARVIKVGMIDKQETGSTAITSFSPSIPVPKPDSTDMSTIDMAKSAKSSSRKSTGKIWKPYFCILTTVGMFLFENIATFRMKYCGCNKYGNNVVIIEEATPKVIGFKEFGTSQDNEHSSDSTGFMSFPYFKSDKSEKSEKDRDPDIFEDSQPKFTINPDCFATRKIQNIAYDKTVNRSLSFSSGSDSLKSQAILPPMSDSGNSELQNEEPNSSFNTRMKNHGTKFPSPKDAKYTFFIYSKDSKNIYMVTSLSELKSWIHSINAMATLHLMEYDYRPLDYSIILKNNSDMTGKKCEKYYEIVPPNKGCICVKKKSKDISHNKDKETVLTPFYTESSNQLYEISRKRNNTVHAGSLSPTESHTEIEYSDGGISNIEREESLASIESSKAISEYESAIGNTIKPCMNDFKIQEGEGIRTSTDTNNFGNAQKLGSSSQSSVLSDSKESFAELLQNLYSVQNLKIVMPLQKSTRDELLSTLKILGVKLEWLWFDRCKAKALNMLTERIKQISNKSVGHY</sequence>
<feature type="compositionally biased region" description="Low complexity" evidence="1">
    <location>
        <begin position="115"/>
        <end position="127"/>
    </location>
</feature>
<evidence type="ECO:0000256" key="1">
    <source>
        <dbReference type="SAM" id="MobiDB-lite"/>
    </source>
</evidence>
<dbReference type="PANTHER" id="PTHR10663:SF405">
    <property type="entry name" value="ARF GUANINE NUCLEOTIDE EXCHANGE FACTOR SYT1"/>
    <property type="match status" value="1"/>
</dbReference>
<proteinExistence type="predicted"/>
<dbReference type="VEuPathDB" id="FungiDB:C5L36_0C07000"/>
<feature type="region of interest" description="Disordered" evidence="1">
    <location>
        <begin position="162"/>
        <end position="181"/>
    </location>
</feature>
<comment type="caution">
    <text evidence="3">The sequence shown here is derived from an EMBL/GenBank/DDBJ whole genome shotgun (WGS) entry which is preliminary data.</text>
</comment>
<feature type="compositionally biased region" description="Polar residues" evidence="1">
    <location>
        <begin position="654"/>
        <end position="666"/>
    </location>
</feature>
<feature type="region of interest" description="Disordered" evidence="1">
    <location>
        <begin position="324"/>
        <end position="390"/>
    </location>
</feature>
<dbReference type="InterPro" id="IPR000904">
    <property type="entry name" value="Sec7_dom"/>
</dbReference>
<feature type="compositionally biased region" description="Polar residues" evidence="1">
    <location>
        <begin position="324"/>
        <end position="349"/>
    </location>
</feature>
<organism evidence="3 4">
    <name type="scientific">Pichia kudriavzevii</name>
    <name type="common">Yeast</name>
    <name type="synonym">Issatchenkia orientalis</name>
    <dbReference type="NCBI Taxonomy" id="4909"/>
    <lineage>
        <taxon>Eukaryota</taxon>
        <taxon>Fungi</taxon>
        <taxon>Dikarya</taxon>
        <taxon>Ascomycota</taxon>
        <taxon>Saccharomycotina</taxon>
        <taxon>Pichiomycetes</taxon>
        <taxon>Pichiales</taxon>
        <taxon>Pichiaceae</taxon>
        <taxon>Pichia</taxon>
    </lineage>
</organism>
<feature type="region of interest" description="Disordered" evidence="1">
    <location>
        <begin position="996"/>
        <end position="1019"/>
    </location>
</feature>
<dbReference type="Gene3D" id="1.10.1000.11">
    <property type="entry name" value="Arf Nucleotide-binding Site Opener,domain 2"/>
    <property type="match status" value="1"/>
</dbReference>
<feature type="compositionally biased region" description="Polar residues" evidence="1">
    <location>
        <begin position="1003"/>
        <end position="1019"/>
    </location>
</feature>
<dbReference type="InterPro" id="IPR023394">
    <property type="entry name" value="Sec7_C_sf"/>
</dbReference>
<dbReference type="HOGENOM" id="CLU_260103_0_0_1"/>
<feature type="region of interest" description="Disordered" evidence="1">
    <location>
        <begin position="646"/>
        <end position="667"/>
    </location>
</feature>
<feature type="region of interest" description="Disordered" evidence="1">
    <location>
        <begin position="1"/>
        <end position="41"/>
    </location>
</feature>
<dbReference type="SUPFAM" id="SSF48425">
    <property type="entry name" value="Sec7 domain"/>
    <property type="match status" value="1"/>
</dbReference>
<feature type="compositionally biased region" description="Polar residues" evidence="1">
    <location>
        <begin position="24"/>
        <end position="40"/>
    </location>
</feature>
<accession>A0A099NWL6</accession>
<name>A0A099NWL6_PICKU</name>
<feature type="region of interest" description="Disordered" evidence="1">
    <location>
        <begin position="110"/>
        <end position="144"/>
    </location>
</feature>
<evidence type="ECO:0000313" key="4">
    <source>
        <dbReference type="Proteomes" id="UP000029867"/>
    </source>
</evidence>
<dbReference type="GO" id="GO:0005085">
    <property type="term" value="F:guanyl-nucleotide exchange factor activity"/>
    <property type="evidence" value="ECO:0007669"/>
    <property type="project" value="InterPro"/>
</dbReference>
<feature type="domain" description="SEC7" evidence="2">
    <location>
        <begin position="365"/>
        <end position="593"/>
    </location>
</feature>
<gene>
    <name evidence="3" type="ORF">JL09_g3631</name>
</gene>
<dbReference type="GO" id="GO:0032012">
    <property type="term" value="P:regulation of ARF protein signal transduction"/>
    <property type="evidence" value="ECO:0007669"/>
    <property type="project" value="InterPro"/>
</dbReference>
<dbReference type="SMART" id="SM00222">
    <property type="entry name" value="Sec7"/>
    <property type="match status" value="1"/>
</dbReference>
<feature type="region of interest" description="Disordered" evidence="1">
    <location>
        <begin position="937"/>
        <end position="956"/>
    </location>
</feature>